<keyword evidence="3" id="KW-1185">Reference proteome</keyword>
<sequence length="179" mass="19724">MRSPRLMGGTRKTVKRKGGAARDKKHDGRMRRPEKLDVNRYTVILGHQGKNSPFVPCRDPWQKFRRKRSETTERLEDLATENERPTRATFLHDGAHAVELRSQACGAGQGRGGQRLSKGTPQSGGAQKTVHAVRQGLTGGSSEGRGVSSGTEETGKGLVISRRRRRAFCSSNGGWWESS</sequence>
<evidence type="ECO:0000256" key="1">
    <source>
        <dbReference type="SAM" id="MobiDB-lite"/>
    </source>
</evidence>
<feature type="compositionally biased region" description="Basic and acidic residues" evidence="1">
    <location>
        <begin position="69"/>
        <end position="85"/>
    </location>
</feature>
<organism evidence="2 3">
    <name type="scientific">Marchantia polymorpha subsp. ruderalis</name>
    <dbReference type="NCBI Taxonomy" id="1480154"/>
    <lineage>
        <taxon>Eukaryota</taxon>
        <taxon>Viridiplantae</taxon>
        <taxon>Streptophyta</taxon>
        <taxon>Embryophyta</taxon>
        <taxon>Marchantiophyta</taxon>
        <taxon>Marchantiopsida</taxon>
        <taxon>Marchantiidae</taxon>
        <taxon>Marchantiales</taxon>
        <taxon>Marchantiaceae</taxon>
        <taxon>Marchantia</taxon>
    </lineage>
</organism>
<gene>
    <name evidence="2" type="ORF">AXG93_773s1850</name>
</gene>
<dbReference type="Proteomes" id="UP000077202">
    <property type="component" value="Unassembled WGS sequence"/>
</dbReference>
<comment type="caution">
    <text evidence="2">The sequence shown here is derived from an EMBL/GenBank/DDBJ whole genome shotgun (WGS) entry which is preliminary data.</text>
</comment>
<feature type="region of interest" description="Disordered" evidence="1">
    <location>
        <begin position="66"/>
        <end position="85"/>
    </location>
</feature>
<protein>
    <submittedName>
        <fullName evidence="2">Uncharacterized protein</fullName>
    </submittedName>
</protein>
<evidence type="ECO:0000313" key="2">
    <source>
        <dbReference type="EMBL" id="OAE29944.1"/>
    </source>
</evidence>
<feature type="region of interest" description="Disordered" evidence="1">
    <location>
        <begin position="1"/>
        <end position="35"/>
    </location>
</feature>
<feature type="compositionally biased region" description="Basic and acidic residues" evidence="1">
    <location>
        <begin position="20"/>
        <end position="35"/>
    </location>
</feature>
<accession>A0A176WA98</accession>
<evidence type="ECO:0000313" key="3">
    <source>
        <dbReference type="Proteomes" id="UP000077202"/>
    </source>
</evidence>
<proteinExistence type="predicted"/>
<dbReference type="AlphaFoldDB" id="A0A176WA98"/>
<feature type="region of interest" description="Disordered" evidence="1">
    <location>
        <begin position="106"/>
        <end position="163"/>
    </location>
</feature>
<dbReference type="EMBL" id="LVLJ01001380">
    <property type="protein sequence ID" value="OAE29944.1"/>
    <property type="molecule type" value="Genomic_DNA"/>
</dbReference>
<reference evidence="2" key="1">
    <citation type="submission" date="2016-03" db="EMBL/GenBank/DDBJ databases">
        <title>Mechanisms controlling the formation of the plant cell surface in tip-growing cells are functionally conserved among land plants.</title>
        <authorList>
            <person name="Honkanen S."/>
            <person name="Jones V.A."/>
            <person name="Morieri G."/>
            <person name="Champion C."/>
            <person name="Hetherington A.J."/>
            <person name="Kelly S."/>
            <person name="Saint-Marcoux D."/>
            <person name="Proust H."/>
            <person name="Prescott H."/>
            <person name="Dolan L."/>
        </authorList>
    </citation>
    <scope>NUCLEOTIDE SEQUENCE [LARGE SCALE GENOMIC DNA]</scope>
    <source>
        <tissue evidence="2">Whole gametophyte</tissue>
    </source>
</reference>
<name>A0A176WA98_MARPO</name>
<feature type="compositionally biased region" description="Polar residues" evidence="1">
    <location>
        <begin position="117"/>
        <end position="126"/>
    </location>
</feature>